<sequence length="86" mass="9050">MFKPYFVVVFVATLLLPIATAVPSPAAGAEDSAPSAPDWRRTDESLVRKSPVAGAEYATPSAPDWRRTDGSLVHRSPAAGAEDVAL</sequence>
<accession>A0ABQ8KA13</accession>
<feature type="signal peptide" evidence="2">
    <location>
        <begin position="1"/>
        <end position="21"/>
    </location>
</feature>
<keyword evidence="4" id="KW-1185">Reference proteome</keyword>
<feature type="compositionally biased region" description="Basic and acidic residues" evidence="1">
    <location>
        <begin position="38"/>
        <end position="47"/>
    </location>
</feature>
<comment type="caution">
    <text evidence="3">The sequence shown here is derived from an EMBL/GenBank/DDBJ whole genome shotgun (WGS) entry which is preliminary data.</text>
</comment>
<feature type="chain" id="PRO_5047205752" evidence="2">
    <location>
        <begin position="22"/>
        <end position="86"/>
    </location>
</feature>
<feature type="region of interest" description="Disordered" evidence="1">
    <location>
        <begin position="24"/>
        <end position="86"/>
    </location>
</feature>
<evidence type="ECO:0000313" key="3">
    <source>
        <dbReference type="EMBL" id="KAH9833661.1"/>
    </source>
</evidence>
<organism evidence="3 4">
    <name type="scientific">Rhodofomes roseus</name>
    <dbReference type="NCBI Taxonomy" id="34475"/>
    <lineage>
        <taxon>Eukaryota</taxon>
        <taxon>Fungi</taxon>
        <taxon>Dikarya</taxon>
        <taxon>Basidiomycota</taxon>
        <taxon>Agaricomycotina</taxon>
        <taxon>Agaricomycetes</taxon>
        <taxon>Polyporales</taxon>
        <taxon>Rhodofomes</taxon>
    </lineage>
</organism>
<evidence type="ECO:0000313" key="4">
    <source>
        <dbReference type="Proteomes" id="UP000814176"/>
    </source>
</evidence>
<protein>
    <submittedName>
        <fullName evidence="3">Uncharacterized protein</fullName>
    </submittedName>
</protein>
<proteinExistence type="predicted"/>
<keyword evidence="2" id="KW-0732">Signal</keyword>
<gene>
    <name evidence="3" type="ORF">C8Q71DRAFT_771993</name>
</gene>
<evidence type="ECO:0000256" key="2">
    <source>
        <dbReference type="SAM" id="SignalP"/>
    </source>
</evidence>
<dbReference type="GeneID" id="72005111"/>
<name>A0ABQ8KA13_9APHY</name>
<dbReference type="Proteomes" id="UP000814176">
    <property type="component" value="Unassembled WGS sequence"/>
</dbReference>
<reference evidence="3 4" key="1">
    <citation type="journal article" date="2021" name="Environ. Microbiol.">
        <title>Gene family expansions and transcriptome signatures uncover fungal adaptations to wood decay.</title>
        <authorList>
            <person name="Hage H."/>
            <person name="Miyauchi S."/>
            <person name="Viragh M."/>
            <person name="Drula E."/>
            <person name="Min B."/>
            <person name="Chaduli D."/>
            <person name="Navarro D."/>
            <person name="Favel A."/>
            <person name="Norest M."/>
            <person name="Lesage-Meessen L."/>
            <person name="Balint B."/>
            <person name="Merenyi Z."/>
            <person name="de Eugenio L."/>
            <person name="Morin E."/>
            <person name="Martinez A.T."/>
            <person name="Baldrian P."/>
            <person name="Stursova M."/>
            <person name="Martinez M.J."/>
            <person name="Novotny C."/>
            <person name="Magnuson J.K."/>
            <person name="Spatafora J.W."/>
            <person name="Maurice S."/>
            <person name="Pangilinan J."/>
            <person name="Andreopoulos W."/>
            <person name="LaButti K."/>
            <person name="Hundley H."/>
            <person name="Na H."/>
            <person name="Kuo A."/>
            <person name="Barry K."/>
            <person name="Lipzen A."/>
            <person name="Henrissat B."/>
            <person name="Riley R."/>
            <person name="Ahrendt S."/>
            <person name="Nagy L.G."/>
            <person name="Grigoriev I.V."/>
            <person name="Martin F."/>
            <person name="Rosso M.N."/>
        </authorList>
    </citation>
    <scope>NUCLEOTIDE SEQUENCE [LARGE SCALE GENOMIC DNA]</scope>
    <source>
        <strain evidence="3 4">CIRM-BRFM 1785</strain>
    </source>
</reference>
<dbReference type="RefSeq" id="XP_047776377.1">
    <property type="nucleotide sequence ID" value="XM_047924379.1"/>
</dbReference>
<dbReference type="EMBL" id="JADCUA010000017">
    <property type="protein sequence ID" value="KAH9833661.1"/>
    <property type="molecule type" value="Genomic_DNA"/>
</dbReference>
<evidence type="ECO:0000256" key="1">
    <source>
        <dbReference type="SAM" id="MobiDB-lite"/>
    </source>
</evidence>